<dbReference type="SUPFAM" id="SSF51735">
    <property type="entry name" value="NAD(P)-binding Rossmann-fold domains"/>
    <property type="match status" value="1"/>
</dbReference>
<evidence type="ECO:0000256" key="6">
    <source>
        <dbReference type="ARBA" id="ARBA00029440"/>
    </source>
</evidence>
<dbReference type="InterPro" id="IPR023013">
    <property type="entry name" value="AGPR_AS"/>
</dbReference>
<keyword evidence="4 9" id="KW-0560">Oxidoreductase</keyword>
<dbReference type="AlphaFoldDB" id="A0AAE3NYI1"/>
<dbReference type="Proteomes" id="UP001221302">
    <property type="component" value="Unassembled WGS sequence"/>
</dbReference>
<dbReference type="CDD" id="cd23939">
    <property type="entry name" value="AGPR_1_C_LysY"/>
    <property type="match status" value="1"/>
</dbReference>
<dbReference type="SMART" id="SM00859">
    <property type="entry name" value="Semialdhyde_dh"/>
    <property type="match status" value="1"/>
</dbReference>
<dbReference type="Pfam" id="PF22698">
    <property type="entry name" value="Semialdhyde_dhC_1"/>
    <property type="match status" value="1"/>
</dbReference>
<dbReference type="SUPFAM" id="SSF55347">
    <property type="entry name" value="Glyceraldehyde-3-phosphate dehydrogenase-like, C-terminal domain"/>
    <property type="match status" value="1"/>
</dbReference>
<evidence type="ECO:0000313" key="9">
    <source>
        <dbReference type="EMBL" id="MDF1611052.1"/>
    </source>
</evidence>
<dbReference type="CDD" id="cd24151">
    <property type="entry name" value="AGPR_1_N_LysY"/>
    <property type="match status" value="1"/>
</dbReference>
<dbReference type="EMBL" id="JARGDL010000002">
    <property type="protein sequence ID" value="MDF1611052.1"/>
    <property type="molecule type" value="Genomic_DNA"/>
</dbReference>
<protein>
    <submittedName>
        <fullName evidence="9">N-acetyl-gamma-glutamyl-phosphate reductase</fullName>
        <ecNumber evidence="9">1.2.1.38</ecNumber>
    </submittedName>
</protein>
<dbReference type="Pfam" id="PF01118">
    <property type="entry name" value="Semialdhyde_dh"/>
    <property type="match status" value="1"/>
</dbReference>
<feature type="active site" evidence="7">
    <location>
        <position position="149"/>
    </location>
</feature>
<dbReference type="NCBIfam" id="TIGR01850">
    <property type="entry name" value="argC"/>
    <property type="match status" value="1"/>
</dbReference>
<dbReference type="PROSITE" id="PS01224">
    <property type="entry name" value="ARGC"/>
    <property type="match status" value="1"/>
</dbReference>
<evidence type="ECO:0000256" key="2">
    <source>
        <dbReference type="ARBA" id="ARBA00022605"/>
    </source>
</evidence>
<keyword evidence="3" id="KW-0521">NADP</keyword>
<gene>
    <name evidence="9" type="primary">argC</name>
    <name evidence="9" type="ORF">P0M35_02745</name>
</gene>
<evidence type="ECO:0000256" key="1">
    <source>
        <dbReference type="ARBA" id="ARBA00022490"/>
    </source>
</evidence>
<keyword evidence="10" id="KW-1185">Reference proteome</keyword>
<dbReference type="PANTHER" id="PTHR32338:SF11">
    <property type="entry name" value="[LYSW]-L-2-AMINOADIPATE_[LYSW]-L-GLUTAMATE PHOSPHATE REDUCTASE-RELATED"/>
    <property type="match status" value="1"/>
</dbReference>
<evidence type="ECO:0000313" key="10">
    <source>
        <dbReference type="Proteomes" id="UP001221302"/>
    </source>
</evidence>
<keyword evidence="2" id="KW-0028">Amino-acid biosynthesis</keyword>
<proteinExistence type="inferred from homology"/>
<dbReference type="PANTHER" id="PTHR32338">
    <property type="entry name" value="N-ACETYL-GAMMA-GLUTAMYL-PHOSPHATE REDUCTASE, CHLOROPLASTIC-RELATED-RELATED"/>
    <property type="match status" value="1"/>
</dbReference>
<dbReference type="GO" id="GO:0009085">
    <property type="term" value="P:lysine biosynthetic process"/>
    <property type="evidence" value="ECO:0007669"/>
    <property type="project" value="UniProtKB-KW"/>
</dbReference>
<dbReference type="InterPro" id="IPR000534">
    <property type="entry name" value="Semialdehyde_DH_NAD-bd"/>
</dbReference>
<evidence type="ECO:0000256" key="3">
    <source>
        <dbReference type="ARBA" id="ARBA00022857"/>
    </source>
</evidence>
<dbReference type="InterPro" id="IPR058924">
    <property type="entry name" value="AGPR_dimerisation_dom"/>
</dbReference>
<dbReference type="InterPro" id="IPR036291">
    <property type="entry name" value="NAD(P)-bd_dom_sf"/>
</dbReference>
<name>A0AAE3NYI1_9BACT</name>
<evidence type="ECO:0000259" key="8">
    <source>
        <dbReference type="SMART" id="SM00859"/>
    </source>
</evidence>
<dbReference type="InterPro" id="IPR037535">
    <property type="entry name" value="LysY"/>
</dbReference>
<dbReference type="InterPro" id="IPR000706">
    <property type="entry name" value="AGPR_type-1"/>
</dbReference>
<comment type="pathway">
    <text evidence="6">Amino-acid biosynthesis.</text>
</comment>
<comment type="caution">
    <text evidence="9">The sequence shown here is derived from an EMBL/GenBank/DDBJ whole genome shotgun (WGS) entry which is preliminary data.</text>
</comment>
<evidence type="ECO:0000256" key="4">
    <source>
        <dbReference type="ARBA" id="ARBA00023002"/>
    </source>
</evidence>
<dbReference type="Gene3D" id="3.30.360.10">
    <property type="entry name" value="Dihydrodipicolinate Reductase, domain 2"/>
    <property type="match status" value="1"/>
</dbReference>
<organism evidence="9 10">
    <name type="scientific">Stygiobacter electus</name>
    <dbReference type="NCBI Taxonomy" id="3032292"/>
    <lineage>
        <taxon>Bacteria</taxon>
        <taxon>Pseudomonadati</taxon>
        <taxon>Ignavibacteriota</taxon>
        <taxon>Ignavibacteria</taxon>
        <taxon>Ignavibacteriales</taxon>
        <taxon>Melioribacteraceae</taxon>
        <taxon>Stygiobacter</taxon>
    </lineage>
</organism>
<reference evidence="9" key="1">
    <citation type="submission" date="2023-03" db="EMBL/GenBank/DDBJ databases">
        <title>Stygiobacter electus gen. nov., sp. nov., facultatively anaerobic thermotolerant bacterium of the class Ignavibacteria from a well of Yessentuki mineral water deposit.</title>
        <authorList>
            <person name="Podosokorskaya O.A."/>
            <person name="Elcheninov A.G."/>
            <person name="Petrova N.F."/>
            <person name="Zavarzina D.G."/>
            <person name="Kublanov I.V."/>
            <person name="Merkel A.Y."/>
        </authorList>
    </citation>
    <scope>NUCLEOTIDE SEQUENCE</scope>
    <source>
        <strain evidence="9">09-Me</strain>
    </source>
</reference>
<feature type="domain" description="Semialdehyde dehydrogenase NAD-binding" evidence="8">
    <location>
        <begin position="5"/>
        <end position="141"/>
    </location>
</feature>
<evidence type="ECO:0000256" key="5">
    <source>
        <dbReference type="ARBA" id="ARBA00023154"/>
    </source>
</evidence>
<dbReference type="GO" id="GO:0003942">
    <property type="term" value="F:N-acetyl-gamma-glutamyl-phosphate reductase activity"/>
    <property type="evidence" value="ECO:0007669"/>
    <property type="project" value="UniProtKB-EC"/>
</dbReference>
<dbReference type="InterPro" id="IPR050085">
    <property type="entry name" value="AGPR"/>
</dbReference>
<evidence type="ECO:0000256" key="7">
    <source>
        <dbReference type="PROSITE-ProRule" id="PRU10010"/>
    </source>
</evidence>
<dbReference type="GO" id="GO:0051287">
    <property type="term" value="F:NAD binding"/>
    <property type="evidence" value="ECO:0007669"/>
    <property type="project" value="InterPro"/>
</dbReference>
<dbReference type="RefSeq" id="WP_321534817.1">
    <property type="nucleotide sequence ID" value="NZ_JARGDL010000002.1"/>
</dbReference>
<dbReference type="GO" id="GO:0006526">
    <property type="term" value="P:L-arginine biosynthetic process"/>
    <property type="evidence" value="ECO:0007669"/>
    <property type="project" value="InterPro"/>
</dbReference>
<keyword evidence="1" id="KW-0963">Cytoplasm</keyword>
<dbReference type="Gene3D" id="3.40.50.720">
    <property type="entry name" value="NAD(P)-binding Rossmann-like Domain"/>
    <property type="match status" value="1"/>
</dbReference>
<dbReference type="EC" id="1.2.1.38" evidence="9"/>
<sequence>MTKIKVSIVGASGYTGGELLRLLLFHPNVEINQVTSESYTGKFVYKVHPNLRKATQLKFSSASELQQCDVLFLCLPHNSSQNKIDFYKSIAPKIIDLSADFRLKNQDEYEKWYGHKHVRPELLKEFVYGIPELHREEMKNANYISSAGCNATASILGLYPLFKNDLVFEDRTVIEVKAGSSEGGNKVNEGSHHPERSGVVRSYMPTKHRHTAEILQELSFGKNIQVHFSATAIDIVRGLLATCHVFLKKDLEEKDIWKIYRDAYGNEPFIRIVKENDGIYRYPEPKLLSGTNYCDIGFKKDENSNRLVVISAIDNLMKGAAGQALQAFNIMFGFDERTGLEFTGLHPI</sequence>
<keyword evidence="5" id="KW-0457">Lysine biosynthesis</keyword>
<accession>A0AAE3NYI1</accession>
<dbReference type="GO" id="GO:0070401">
    <property type="term" value="F:NADP+ binding"/>
    <property type="evidence" value="ECO:0007669"/>
    <property type="project" value="InterPro"/>
</dbReference>
<dbReference type="HAMAP" id="MF_02083">
    <property type="entry name" value="LysY"/>
    <property type="match status" value="1"/>
</dbReference>
<dbReference type="HAMAP" id="MF_00150">
    <property type="entry name" value="ArgC_type1"/>
    <property type="match status" value="1"/>
</dbReference>